<evidence type="ECO:0000256" key="3">
    <source>
        <dbReference type="ARBA" id="ARBA00004406"/>
    </source>
</evidence>
<dbReference type="InterPro" id="IPR002401">
    <property type="entry name" value="Cyt_P450_E_grp-I"/>
</dbReference>
<dbReference type="InterPro" id="IPR036396">
    <property type="entry name" value="Cyt_P450_sf"/>
</dbReference>
<dbReference type="SUPFAM" id="SSF48264">
    <property type="entry name" value="Cytochrome P450"/>
    <property type="match status" value="2"/>
</dbReference>
<protein>
    <recommendedName>
        <fullName evidence="16">Cytochrome P450</fullName>
    </recommendedName>
</protein>
<keyword evidence="12" id="KW-0472">Membrane</keyword>
<evidence type="ECO:0008006" key="16">
    <source>
        <dbReference type="Google" id="ProtNLM"/>
    </source>
</evidence>
<evidence type="ECO:0000256" key="8">
    <source>
        <dbReference type="ARBA" id="ARBA00022848"/>
    </source>
</evidence>
<comment type="cofactor">
    <cofactor evidence="1">
        <name>heme</name>
        <dbReference type="ChEBI" id="CHEBI:30413"/>
    </cofactor>
</comment>
<comment type="similarity">
    <text evidence="4 13">Belongs to the cytochrome P450 family.</text>
</comment>
<dbReference type="PANTHER" id="PTHR24292">
    <property type="entry name" value="CYTOCHROME P450"/>
    <property type="match status" value="1"/>
</dbReference>
<reference evidence="14 15" key="1">
    <citation type="journal article" date="2022" name="Allergy">
        <title>Genome assembly and annotation of Periplaneta americana reveal a comprehensive cockroach allergen profile.</title>
        <authorList>
            <person name="Wang L."/>
            <person name="Xiong Q."/>
            <person name="Saelim N."/>
            <person name="Wang L."/>
            <person name="Nong W."/>
            <person name="Wan A.T."/>
            <person name="Shi M."/>
            <person name="Liu X."/>
            <person name="Cao Q."/>
            <person name="Hui J.H.L."/>
            <person name="Sookrung N."/>
            <person name="Leung T.F."/>
            <person name="Tungtrongchitr A."/>
            <person name="Tsui S.K.W."/>
        </authorList>
    </citation>
    <scope>NUCLEOTIDE SEQUENCE [LARGE SCALE GENOMIC DNA]</scope>
    <source>
        <strain evidence="14">PWHHKU_190912</strain>
    </source>
</reference>
<keyword evidence="9 13" id="KW-0560">Oxidoreductase</keyword>
<dbReference type="InterPro" id="IPR017972">
    <property type="entry name" value="Cyt_P450_CS"/>
</dbReference>
<proteinExistence type="inferred from homology"/>
<evidence type="ECO:0000313" key="14">
    <source>
        <dbReference type="EMBL" id="KAJ4450333.1"/>
    </source>
</evidence>
<keyword evidence="10 13" id="KW-0408">Iron</keyword>
<dbReference type="PANTHER" id="PTHR24292:SF54">
    <property type="entry name" value="CYP9F3-RELATED"/>
    <property type="match status" value="1"/>
</dbReference>
<keyword evidence="6 13" id="KW-0479">Metal-binding</keyword>
<keyword evidence="11 13" id="KW-0503">Monooxygenase</keyword>
<dbReference type="Proteomes" id="UP001148838">
    <property type="component" value="Unassembled WGS sequence"/>
</dbReference>
<accession>A0ABQ8TWU6</accession>
<dbReference type="InterPro" id="IPR001128">
    <property type="entry name" value="Cyt_P450"/>
</dbReference>
<dbReference type="PRINTS" id="PR00463">
    <property type="entry name" value="EP450I"/>
</dbReference>
<evidence type="ECO:0000256" key="12">
    <source>
        <dbReference type="ARBA" id="ARBA00023136"/>
    </source>
</evidence>
<gene>
    <name evidence="14" type="ORF">ANN_01753</name>
</gene>
<evidence type="ECO:0000256" key="10">
    <source>
        <dbReference type="ARBA" id="ARBA00023004"/>
    </source>
</evidence>
<evidence type="ECO:0000256" key="6">
    <source>
        <dbReference type="ARBA" id="ARBA00022723"/>
    </source>
</evidence>
<name>A0ABQ8TWU6_PERAM</name>
<keyword evidence="7" id="KW-0256">Endoplasmic reticulum</keyword>
<dbReference type="EMBL" id="JAJSOF020000003">
    <property type="protein sequence ID" value="KAJ4450333.1"/>
    <property type="molecule type" value="Genomic_DNA"/>
</dbReference>
<keyword evidence="15" id="KW-1185">Reference proteome</keyword>
<dbReference type="PRINTS" id="PR00385">
    <property type="entry name" value="P450"/>
</dbReference>
<comment type="caution">
    <text evidence="14">The sequence shown here is derived from an EMBL/GenBank/DDBJ whole genome shotgun (WGS) entry which is preliminary data.</text>
</comment>
<dbReference type="InterPro" id="IPR050476">
    <property type="entry name" value="Insect_CytP450_Detox"/>
</dbReference>
<evidence type="ECO:0000256" key="4">
    <source>
        <dbReference type="ARBA" id="ARBA00010617"/>
    </source>
</evidence>
<keyword evidence="5 13" id="KW-0349">Heme</keyword>
<organism evidence="14 15">
    <name type="scientific">Periplaneta americana</name>
    <name type="common">American cockroach</name>
    <name type="synonym">Blatta americana</name>
    <dbReference type="NCBI Taxonomy" id="6978"/>
    <lineage>
        <taxon>Eukaryota</taxon>
        <taxon>Metazoa</taxon>
        <taxon>Ecdysozoa</taxon>
        <taxon>Arthropoda</taxon>
        <taxon>Hexapoda</taxon>
        <taxon>Insecta</taxon>
        <taxon>Pterygota</taxon>
        <taxon>Neoptera</taxon>
        <taxon>Polyneoptera</taxon>
        <taxon>Dictyoptera</taxon>
        <taxon>Blattodea</taxon>
        <taxon>Blattoidea</taxon>
        <taxon>Blattidae</taxon>
        <taxon>Blattinae</taxon>
        <taxon>Periplaneta</taxon>
    </lineage>
</organism>
<evidence type="ECO:0000256" key="2">
    <source>
        <dbReference type="ARBA" id="ARBA00004174"/>
    </source>
</evidence>
<dbReference type="CDD" id="cd11056">
    <property type="entry name" value="CYP6-like"/>
    <property type="match status" value="1"/>
</dbReference>
<dbReference type="Pfam" id="PF00067">
    <property type="entry name" value="p450"/>
    <property type="match status" value="2"/>
</dbReference>
<keyword evidence="8" id="KW-0492">Microsome</keyword>
<evidence type="ECO:0000313" key="15">
    <source>
        <dbReference type="Proteomes" id="UP001148838"/>
    </source>
</evidence>
<evidence type="ECO:0000256" key="11">
    <source>
        <dbReference type="ARBA" id="ARBA00023033"/>
    </source>
</evidence>
<evidence type="ECO:0000256" key="1">
    <source>
        <dbReference type="ARBA" id="ARBA00001971"/>
    </source>
</evidence>
<evidence type="ECO:0000256" key="7">
    <source>
        <dbReference type="ARBA" id="ARBA00022824"/>
    </source>
</evidence>
<sequence length="695" mass="80409">MHDDSDVDLIGAESLRKYPPATIITRKCCEDYILPGTNSALEKGTSVIIPILGLHRDPQYFPEPEKFNPERFSQEAKKRIPSFVYMPFGEGPRNCIATRFAIMEMKVTVCVLLKNYEFQACSQTIHPLVFDPRAFALSSANDMWIRVIKSPCNSLKYWQKRGVPFIESQSPLEIIFNIISGKKSLSEVYEDVYNRLEGHRFGGVYLMLTPIFVLRDPEIIKCIMLKDFESFHERGMYVDEKKDPLTANVFTAGGTRWKKFRAKLSPGFTPKNMRLFFKIMLETTEDLVSHFDTQGDLAEVKEIFARFSMDVIASIAFGIKTNCLNEPENEFREWGRKVFAPTPLSGVRNLINSVVPKLASIIYIRFFTKEITEHFCNMVRETIEHRKKYNIKRNDFMQMLLQLKEKGYIEDPTSPEENTELVEEKMSYNETAAQAVIFFTAGYETSGVSLAFCIHEIAMNPDIQSRLHEEICTVLKRYNGEITYDALQEMEYMDMVISESLRKYPPAPIIIRKCCEDYILPGTNSALEKGTSVIIPILGLHRDPQYFPEPEKFNPERFSQEAKKRIPSFVYMPFGEGPRSCIATRFAIMEMKVTVCVLLKNYEFQACSQTIHPLVFDPRAFTLSSANDMWVRVIKSPQQSVLLEHKRYLQQAWVLFMDFQNLLQLIDRLFHCPEHYCVLASTSIQRNCFTLMYIQ</sequence>
<evidence type="ECO:0000256" key="13">
    <source>
        <dbReference type="RuleBase" id="RU000461"/>
    </source>
</evidence>
<dbReference type="Gene3D" id="1.10.630.10">
    <property type="entry name" value="Cytochrome P450"/>
    <property type="match status" value="2"/>
</dbReference>
<evidence type="ECO:0000256" key="5">
    <source>
        <dbReference type="ARBA" id="ARBA00022617"/>
    </source>
</evidence>
<comment type="subcellular location">
    <subcellularLocation>
        <location evidence="3">Endoplasmic reticulum membrane</location>
        <topology evidence="3">Peripheral membrane protein</topology>
    </subcellularLocation>
    <subcellularLocation>
        <location evidence="2">Microsome membrane</location>
        <topology evidence="2">Peripheral membrane protein</topology>
    </subcellularLocation>
</comment>
<dbReference type="PROSITE" id="PS00086">
    <property type="entry name" value="CYTOCHROME_P450"/>
    <property type="match status" value="2"/>
</dbReference>
<evidence type="ECO:0000256" key="9">
    <source>
        <dbReference type="ARBA" id="ARBA00023002"/>
    </source>
</evidence>